<dbReference type="GO" id="GO:0005829">
    <property type="term" value="C:cytosol"/>
    <property type="evidence" value="ECO:0007669"/>
    <property type="project" value="TreeGrafter"/>
</dbReference>
<dbReference type="SUPFAM" id="SSF51004">
    <property type="entry name" value="C-terminal (heme d1) domain of cytochrome cd1-nitrite reductase"/>
    <property type="match status" value="1"/>
</dbReference>
<dbReference type="InterPro" id="IPR011048">
    <property type="entry name" value="Haem_d1_sf"/>
</dbReference>
<organism evidence="2 3">
    <name type="scientific">Bianquea renquensis</name>
    <dbReference type="NCBI Taxonomy" id="2763661"/>
    <lineage>
        <taxon>Bacteria</taxon>
        <taxon>Bacillati</taxon>
        <taxon>Bacillota</taxon>
        <taxon>Clostridia</taxon>
        <taxon>Eubacteriales</taxon>
        <taxon>Bianqueaceae</taxon>
        <taxon>Bianquea</taxon>
    </lineage>
</organism>
<dbReference type="PANTHER" id="PTHR30344:SF1">
    <property type="entry name" value="6-PHOSPHOGLUCONOLACTONASE"/>
    <property type="match status" value="1"/>
</dbReference>
<sequence>MESLYIGTYTDRQSEGIYGVTGDPETGRWSSPALLAKTLSPTYMCWNTDRRVLYAISEEPSEIASQARGKVMSYRRDPETGALTEQSSVTAPGLAFCHLAVDSQSRYLFAVSYREASIQSYRLRPDGSIGDLVCHTVHYGKGVNPERQENAHVHSVWFSPDETRLCICDLGLDRLYWYSVDWSTGRFLYENSLAFPGASGPRHLVFHPNGHFAYVVAELSCQIFALAYTQEGFQILQCLELLDEADPDSTAAAVRITGDGRFVYASTRGQDVLTAFRCGEDGYLTRIAQYPARTAHPRDFQLIHGDAYILCAGRDSDSLAVFQRKADGGLQYEHSIAGLSMPVCILPF</sequence>
<evidence type="ECO:0000313" key="3">
    <source>
        <dbReference type="Proteomes" id="UP000657006"/>
    </source>
</evidence>
<keyword evidence="3" id="KW-1185">Reference proteome</keyword>
<dbReference type="InterPro" id="IPR015943">
    <property type="entry name" value="WD40/YVTN_repeat-like_dom_sf"/>
</dbReference>
<dbReference type="AlphaFoldDB" id="A0A926DQW2"/>
<dbReference type="EMBL" id="JACRSQ010000001">
    <property type="protein sequence ID" value="MBC8542142.1"/>
    <property type="molecule type" value="Genomic_DNA"/>
</dbReference>
<name>A0A926DQW2_9FIRM</name>
<dbReference type="PANTHER" id="PTHR30344">
    <property type="entry name" value="6-PHOSPHOGLUCONOLACTONASE-RELATED"/>
    <property type="match status" value="1"/>
</dbReference>
<dbReference type="RefSeq" id="WP_177718339.1">
    <property type="nucleotide sequence ID" value="NZ_JACRSQ010000001.1"/>
</dbReference>
<dbReference type="Pfam" id="PF10282">
    <property type="entry name" value="Lactonase"/>
    <property type="match status" value="1"/>
</dbReference>
<evidence type="ECO:0000313" key="2">
    <source>
        <dbReference type="EMBL" id="MBC8542142.1"/>
    </source>
</evidence>
<comment type="caution">
    <text evidence="2">The sequence shown here is derived from an EMBL/GenBank/DDBJ whole genome shotgun (WGS) entry which is preliminary data.</text>
</comment>
<dbReference type="InterPro" id="IPR019405">
    <property type="entry name" value="Lactonase_7-beta_prop"/>
</dbReference>
<protein>
    <submittedName>
        <fullName evidence="2">Lactonase family protein</fullName>
    </submittedName>
</protein>
<evidence type="ECO:0000256" key="1">
    <source>
        <dbReference type="ARBA" id="ARBA00005564"/>
    </source>
</evidence>
<dbReference type="Proteomes" id="UP000657006">
    <property type="component" value="Unassembled WGS sequence"/>
</dbReference>
<proteinExistence type="inferred from homology"/>
<reference evidence="2" key="1">
    <citation type="submission" date="2020-08" db="EMBL/GenBank/DDBJ databases">
        <title>Genome public.</title>
        <authorList>
            <person name="Liu C."/>
            <person name="Sun Q."/>
        </authorList>
    </citation>
    <scope>NUCLEOTIDE SEQUENCE</scope>
    <source>
        <strain evidence="2">NSJ-32</strain>
    </source>
</reference>
<dbReference type="Gene3D" id="2.130.10.10">
    <property type="entry name" value="YVTN repeat-like/Quinoprotein amine dehydrogenase"/>
    <property type="match status" value="1"/>
</dbReference>
<dbReference type="InterPro" id="IPR050282">
    <property type="entry name" value="Cycloisomerase_2"/>
</dbReference>
<gene>
    <name evidence="2" type="ORF">H8730_01075</name>
</gene>
<accession>A0A926DQW2</accession>
<dbReference type="GO" id="GO:0017057">
    <property type="term" value="F:6-phosphogluconolactonase activity"/>
    <property type="evidence" value="ECO:0007669"/>
    <property type="project" value="TreeGrafter"/>
</dbReference>
<comment type="similarity">
    <text evidence="1">Belongs to the cycloisomerase 2 family.</text>
</comment>